<gene>
    <name evidence="4" type="primary">deoB</name>
    <name evidence="7" type="ORF">ACFSM0_10220</name>
</gene>
<dbReference type="SUPFAM" id="SSF53649">
    <property type="entry name" value="Alkaline phosphatase-like"/>
    <property type="match status" value="1"/>
</dbReference>
<dbReference type="EMBL" id="JBHUIX010000011">
    <property type="protein sequence ID" value="MFD2174466.1"/>
    <property type="molecule type" value="Genomic_DNA"/>
</dbReference>
<comment type="catalytic activity">
    <reaction evidence="4">
        <text>alpha-D-ribose 1-phosphate = D-ribose 5-phosphate</text>
        <dbReference type="Rhea" id="RHEA:18793"/>
        <dbReference type="ChEBI" id="CHEBI:57720"/>
        <dbReference type="ChEBI" id="CHEBI:78346"/>
        <dbReference type="EC" id="5.4.2.7"/>
    </reaction>
</comment>
<feature type="binding site" evidence="4">
    <location>
        <position position="306"/>
    </location>
    <ligand>
        <name>Mn(2+)</name>
        <dbReference type="ChEBI" id="CHEBI:29035"/>
        <label>2</label>
    </ligand>
</feature>
<dbReference type="CDD" id="cd16009">
    <property type="entry name" value="PPM"/>
    <property type="match status" value="1"/>
</dbReference>
<dbReference type="PIRSF" id="PIRSF001491">
    <property type="entry name" value="Ppentomutase"/>
    <property type="match status" value="1"/>
</dbReference>
<dbReference type="Proteomes" id="UP001597413">
    <property type="component" value="Unassembled WGS sequence"/>
</dbReference>
<evidence type="ECO:0000256" key="4">
    <source>
        <dbReference type="HAMAP-Rule" id="MF_00740"/>
    </source>
</evidence>
<comment type="catalytic activity">
    <reaction evidence="4">
        <text>2-deoxy-alpha-D-ribose 1-phosphate = 2-deoxy-D-ribose 5-phosphate</text>
        <dbReference type="Rhea" id="RHEA:27658"/>
        <dbReference type="ChEBI" id="CHEBI:57259"/>
        <dbReference type="ChEBI" id="CHEBI:62877"/>
        <dbReference type="EC" id="5.4.2.7"/>
    </reaction>
</comment>
<reference evidence="8" key="1">
    <citation type="journal article" date="2019" name="Int. J. Syst. Evol. Microbiol.">
        <title>The Global Catalogue of Microorganisms (GCM) 10K type strain sequencing project: providing services to taxonomists for standard genome sequencing and annotation.</title>
        <authorList>
            <consortium name="The Broad Institute Genomics Platform"/>
            <consortium name="The Broad Institute Genome Sequencing Center for Infectious Disease"/>
            <person name="Wu L."/>
            <person name="Ma J."/>
        </authorList>
    </citation>
    <scope>NUCLEOTIDE SEQUENCE [LARGE SCALE GENOMIC DNA]</scope>
    <source>
        <strain evidence="8">CCUG 55131</strain>
    </source>
</reference>
<comment type="similarity">
    <text evidence="1 4">Belongs to the phosphopentomutase family.</text>
</comment>
<keyword evidence="4 7" id="KW-0413">Isomerase</keyword>
<name>A0ABW5AAC2_9RHOB</name>
<evidence type="ECO:0000259" key="6">
    <source>
        <dbReference type="Pfam" id="PF01676"/>
    </source>
</evidence>
<evidence type="ECO:0000256" key="3">
    <source>
        <dbReference type="ARBA" id="ARBA00023211"/>
    </source>
</evidence>
<comment type="function">
    <text evidence="4">Isomerase that catalyzes the conversion of deoxy-ribose 1-phosphate (dRib-1-P) and ribose 1-phosphate (Rib-1-P) to deoxy-ribose 5-phosphate (dRib-5-P) and ribose 5-phosphate (Rib-5-P), respectively.</text>
</comment>
<dbReference type="RefSeq" id="WP_377389977.1">
    <property type="nucleotide sequence ID" value="NZ_JBHUIX010000011.1"/>
</dbReference>
<dbReference type="InterPro" id="IPR010045">
    <property type="entry name" value="DeoB"/>
</dbReference>
<comment type="subcellular location">
    <subcellularLocation>
        <location evidence="4">Cytoplasm</location>
    </subcellularLocation>
</comment>
<keyword evidence="4" id="KW-0963">Cytoplasm</keyword>
<organism evidence="7 8">
    <name type="scientific">Rhodobacter lacus</name>
    <dbReference type="NCBI Taxonomy" id="1641972"/>
    <lineage>
        <taxon>Bacteria</taxon>
        <taxon>Pseudomonadati</taxon>
        <taxon>Pseudomonadota</taxon>
        <taxon>Alphaproteobacteria</taxon>
        <taxon>Rhodobacterales</taxon>
        <taxon>Rhodobacter group</taxon>
        <taxon>Rhodobacter</taxon>
    </lineage>
</organism>
<dbReference type="Gene3D" id="3.30.70.1250">
    <property type="entry name" value="Phosphopentomutase"/>
    <property type="match status" value="1"/>
</dbReference>
<dbReference type="HAMAP" id="MF_00740">
    <property type="entry name" value="Phosphopentomut"/>
    <property type="match status" value="1"/>
</dbReference>
<feature type="binding site" evidence="4">
    <location>
        <position position="347"/>
    </location>
    <ligand>
        <name>Mn(2+)</name>
        <dbReference type="ChEBI" id="CHEBI:29035"/>
        <label>1</label>
    </ligand>
</feature>
<comment type="caution">
    <text evidence="7">The sequence shown here is derived from an EMBL/GenBank/DDBJ whole genome shotgun (WGS) entry which is preliminary data.</text>
</comment>
<keyword evidence="2 4" id="KW-0479">Metal-binding</keyword>
<evidence type="ECO:0000256" key="2">
    <source>
        <dbReference type="ARBA" id="ARBA00022723"/>
    </source>
</evidence>
<evidence type="ECO:0000256" key="5">
    <source>
        <dbReference type="NCBIfam" id="TIGR01696"/>
    </source>
</evidence>
<keyword evidence="3 4" id="KW-0464">Manganese</keyword>
<dbReference type="PANTHER" id="PTHR21110:SF0">
    <property type="entry name" value="PHOSPHOPENTOMUTASE"/>
    <property type="match status" value="1"/>
</dbReference>
<dbReference type="Gene3D" id="3.40.720.10">
    <property type="entry name" value="Alkaline Phosphatase, subunit A"/>
    <property type="match status" value="1"/>
</dbReference>
<evidence type="ECO:0000313" key="8">
    <source>
        <dbReference type="Proteomes" id="UP001597413"/>
    </source>
</evidence>
<dbReference type="InterPro" id="IPR024052">
    <property type="entry name" value="Phosphopentomutase_DeoB_cap_sf"/>
</dbReference>
<dbReference type="PANTHER" id="PTHR21110">
    <property type="entry name" value="PHOSPHOPENTOMUTASE"/>
    <property type="match status" value="1"/>
</dbReference>
<feature type="binding site" evidence="4">
    <location>
        <position position="359"/>
    </location>
    <ligand>
        <name>Mn(2+)</name>
        <dbReference type="ChEBI" id="CHEBI:29035"/>
        <label>2</label>
    </ligand>
</feature>
<evidence type="ECO:0000313" key="7">
    <source>
        <dbReference type="EMBL" id="MFD2174466.1"/>
    </source>
</evidence>
<protein>
    <recommendedName>
        <fullName evidence="4 5">Phosphopentomutase</fullName>
        <ecNumber evidence="4 5">5.4.2.7</ecNumber>
    </recommendedName>
    <alternativeName>
        <fullName evidence="4">Phosphodeoxyribomutase</fullName>
    </alternativeName>
</protein>
<dbReference type="NCBIfam" id="TIGR01696">
    <property type="entry name" value="deoB"/>
    <property type="match status" value="1"/>
</dbReference>
<dbReference type="InterPro" id="IPR017850">
    <property type="entry name" value="Alkaline_phosphatase_core_sf"/>
</dbReference>
<accession>A0ABW5AAC2</accession>
<comment type="pathway">
    <text evidence="4">Carbohydrate degradation; 2-deoxy-D-ribose 1-phosphate degradation; D-glyceraldehyde 3-phosphate and acetaldehyde from 2-deoxy-alpha-D-ribose 1-phosphate: step 1/2.</text>
</comment>
<feature type="domain" description="Metalloenzyme" evidence="6">
    <location>
        <begin position="4"/>
        <end position="394"/>
    </location>
</feature>
<dbReference type="NCBIfam" id="NF003766">
    <property type="entry name" value="PRK05362.1"/>
    <property type="match status" value="1"/>
</dbReference>
<feature type="binding site" evidence="4">
    <location>
        <position position="311"/>
    </location>
    <ligand>
        <name>Mn(2+)</name>
        <dbReference type="ChEBI" id="CHEBI:29035"/>
        <label>2</label>
    </ligand>
</feature>
<dbReference type="Pfam" id="PF01676">
    <property type="entry name" value="Metalloenzyme"/>
    <property type="match status" value="1"/>
</dbReference>
<sequence>MKPRAFLIVLDSVGIGGAPDADTFFNEGEPDTGANTLAHIAAACAAGRAEEGRTGPLRLPHLDALGLGAACALASGIRPAGLGAQPHGLWGAASEVSRGKDTPSGHWELAGVPVPWDWHYFRDTENSFPAELVAAVCHAAGTEGILGNCHAPGTAIIERLGAEHLRTGWPICYTSADSVFQIAAHEEAFGLDRLLDLCRAIAPRLHAMKVGRVIARPFTGAPGAFTRTPNRRDFAIEPPAPTLLDWAEAAGRTTHAIGKIGDIFSHRGITHLHKGRGDADLMEHLIRLGHEAEPGSLTFANFVEFDSLYGHRRDVSGYARALEWFDTALGRFLPTLKRGDLALFTADHGNDPTWRGTDHTRERVPVLGHGIGLRAVGQVAYADVGASVAAHLGLAPSGPGRSFL</sequence>
<proteinExistence type="inferred from homology"/>
<feature type="binding site" evidence="4">
    <location>
        <position position="348"/>
    </location>
    <ligand>
        <name>Mn(2+)</name>
        <dbReference type="ChEBI" id="CHEBI:29035"/>
        <label>1</label>
    </ligand>
</feature>
<feature type="binding site" evidence="4">
    <location>
        <position position="11"/>
    </location>
    <ligand>
        <name>Mn(2+)</name>
        <dbReference type="ChEBI" id="CHEBI:29035"/>
        <label>1</label>
    </ligand>
</feature>
<keyword evidence="8" id="KW-1185">Reference proteome</keyword>
<dbReference type="GO" id="GO:0008973">
    <property type="term" value="F:phosphopentomutase activity"/>
    <property type="evidence" value="ECO:0007669"/>
    <property type="project" value="UniProtKB-EC"/>
</dbReference>
<dbReference type="EC" id="5.4.2.7" evidence="4 5"/>
<dbReference type="InterPro" id="IPR006124">
    <property type="entry name" value="Metalloenzyme"/>
</dbReference>
<evidence type="ECO:0000256" key="1">
    <source>
        <dbReference type="ARBA" id="ARBA00010373"/>
    </source>
</evidence>
<dbReference type="SUPFAM" id="SSF143856">
    <property type="entry name" value="DeoB insert domain-like"/>
    <property type="match status" value="1"/>
</dbReference>
<comment type="cofactor">
    <cofactor evidence="4">
        <name>Mn(2+)</name>
        <dbReference type="ChEBI" id="CHEBI:29035"/>
    </cofactor>
    <text evidence="4">Binds 2 manganese ions.</text>
</comment>